<sequence>MYDIDNYDFNPDTYRPEEDDVLEVDCCNHFERFRINHMTFREHARDAAERWDLRGTLYNFYQFCISGYANDPLYPHEKFKAVFDKAAWIDFNGMAYDAEPLETLKKMVMYLFDTDPDCNSWLSILPDLYWQPCDLFDKYHKTAVDALLFLNNNPETQILPLQKPFVPYLRAVYDEIYNAIGLYELPETAYWCCALSIATARGCLDNSWWDNLERMSRSDLYEYLRRKPVDASIFSEETKTLMVEIVNLAIRYMEPFAETMNQ</sequence>
<proteinExistence type="predicted"/>
<dbReference type="Proteomes" id="UP000823757">
    <property type="component" value="Unassembled WGS sequence"/>
</dbReference>
<reference evidence="1" key="2">
    <citation type="journal article" date="2021" name="PeerJ">
        <title>Extensive microbial diversity within the chicken gut microbiome revealed by metagenomics and culture.</title>
        <authorList>
            <person name="Gilroy R."/>
            <person name="Ravi A."/>
            <person name="Getino M."/>
            <person name="Pursley I."/>
            <person name="Horton D.L."/>
            <person name="Alikhan N.F."/>
            <person name="Baker D."/>
            <person name="Gharbi K."/>
            <person name="Hall N."/>
            <person name="Watson M."/>
            <person name="Adriaenssens E.M."/>
            <person name="Foster-Nyarko E."/>
            <person name="Jarju S."/>
            <person name="Secka A."/>
            <person name="Antonio M."/>
            <person name="Oren A."/>
            <person name="Chaudhuri R.R."/>
            <person name="La Ragione R."/>
            <person name="Hildebrand F."/>
            <person name="Pallen M.J."/>
        </authorList>
    </citation>
    <scope>NUCLEOTIDE SEQUENCE</scope>
    <source>
        <strain evidence="1">B1-13419</strain>
    </source>
</reference>
<organism evidence="1 2">
    <name type="scientific">Candidatus Cryptobacteroides faecigallinarum</name>
    <dbReference type="NCBI Taxonomy" id="2840763"/>
    <lineage>
        <taxon>Bacteria</taxon>
        <taxon>Pseudomonadati</taxon>
        <taxon>Bacteroidota</taxon>
        <taxon>Bacteroidia</taxon>
        <taxon>Bacteroidales</taxon>
        <taxon>Candidatus Cryptobacteroides</taxon>
    </lineage>
</organism>
<accession>A0A9D9IKP1</accession>
<name>A0A9D9IKP1_9BACT</name>
<evidence type="ECO:0000313" key="2">
    <source>
        <dbReference type="Proteomes" id="UP000823757"/>
    </source>
</evidence>
<gene>
    <name evidence="1" type="ORF">IAB91_01565</name>
</gene>
<reference evidence="1" key="1">
    <citation type="submission" date="2020-10" db="EMBL/GenBank/DDBJ databases">
        <authorList>
            <person name="Gilroy R."/>
        </authorList>
    </citation>
    <scope>NUCLEOTIDE SEQUENCE</scope>
    <source>
        <strain evidence="1">B1-13419</strain>
    </source>
</reference>
<comment type="caution">
    <text evidence="1">The sequence shown here is derived from an EMBL/GenBank/DDBJ whole genome shotgun (WGS) entry which is preliminary data.</text>
</comment>
<protein>
    <submittedName>
        <fullName evidence="1">Uncharacterized protein</fullName>
    </submittedName>
</protein>
<evidence type="ECO:0000313" key="1">
    <source>
        <dbReference type="EMBL" id="MBO8473965.1"/>
    </source>
</evidence>
<dbReference type="AlphaFoldDB" id="A0A9D9IKP1"/>
<dbReference type="EMBL" id="JADIMD010000022">
    <property type="protein sequence ID" value="MBO8473965.1"/>
    <property type="molecule type" value="Genomic_DNA"/>
</dbReference>